<dbReference type="RefSeq" id="WP_336350092.1">
    <property type="nucleotide sequence ID" value="NZ_JAZAQL010000002.1"/>
</dbReference>
<evidence type="ECO:0000313" key="4">
    <source>
        <dbReference type="Proteomes" id="UP001596395"/>
    </source>
</evidence>
<sequence length="218" mass="23773">MTDTERNLESDPWPTRLRGVTETVVATLGPNDRWNQAALGVHADGPASTRDDDGRLHAVTAFTYGNTRTRRNLHGRGGGVVQFTTDAVDFTNAALDVFETDDPVLESADAWVRVDATQVDARDEDGTRIETWRLDPVESAVRRRVVPVVNRGHAAVVDATVAASRLGVPGFDDDALRERLERAVDVVATCGGAREREAIRRCAALTDDWTPTGDLPED</sequence>
<evidence type="ECO:0000313" key="3">
    <source>
        <dbReference type="EMBL" id="MFC6953123.1"/>
    </source>
</evidence>
<name>A0ABD5VE11_9EURY</name>
<accession>A0ABD5VE11</accession>
<dbReference type="Gene3D" id="1.20.58.290">
    <property type="entry name" value="Hypothetical membrane protein ta0354_69_121"/>
    <property type="match status" value="1"/>
</dbReference>
<dbReference type="Pfam" id="PF04289">
    <property type="entry name" value="DUF447_N"/>
    <property type="match status" value="1"/>
</dbReference>
<proteinExistence type="predicted"/>
<dbReference type="EMBL" id="JBHSXN010000002">
    <property type="protein sequence ID" value="MFC6953123.1"/>
    <property type="molecule type" value="Genomic_DNA"/>
</dbReference>
<dbReference type="InterPro" id="IPR012349">
    <property type="entry name" value="Split_barrel_FMN-bd"/>
</dbReference>
<reference evidence="3 4" key="1">
    <citation type="journal article" date="2019" name="Int. J. Syst. Evol. Microbiol.">
        <title>The Global Catalogue of Microorganisms (GCM) 10K type strain sequencing project: providing services to taxonomists for standard genome sequencing and annotation.</title>
        <authorList>
            <consortium name="The Broad Institute Genomics Platform"/>
            <consortium name="The Broad Institute Genome Sequencing Center for Infectious Disease"/>
            <person name="Wu L."/>
            <person name="Ma J."/>
        </authorList>
    </citation>
    <scope>NUCLEOTIDE SEQUENCE [LARGE SCALE GENOMIC DNA]</scope>
    <source>
        <strain evidence="3 4">GX26</strain>
    </source>
</reference>
<dbReference type="InterPro" id="IPR049288">
    <property type="entry name" value="DUF447_C"/>
</dbReference>
<dbReference type="Proteomes" id="UP001596395">
    <property type="component" value="Unassembled WGS sequence"/>
</dbReference>
<organism evidence="3 4">
    <name type="scientific">Halorubellus litoreus</name>
    <dbReference type="NCBI Taxonomy" id="755308"/>
    <lineage>
        <taxon>Archaea</taxon>
        <taxon>Methanobacteriati</taxon>
        <taxon>Methanobacteriota</taxon>
        <taxon>Stenosarchaea group</taxon>
        <taxon>Halobacteria</taxon>
        <taxon>Halobacteriales</taxon>
        <taxon>Halorubellaceae</taxon>
        <taxon>Halorubellus</taxon>
    </lineage>
</organism>
<evidence type="ECO:0000259" key="1">
    <source>
        <dbReference type="Pfam" id="PF04289"/>
    </source>
</evidence>
<protein>
    <submittedName>
        <fullName evidence="3">DUF447 domain-containing protein</fullName>
    </submittedName>
</protein>
<feature type="domain" description="DUF447" evidence="1">
    <location>
        <begin position="21"/>
        <end position="141"/>
    </location>
</feature>
<keyword evidence="4" id="KW-1185">Reference proteome</keyword>
<dbReference type="Pfam" id="PF20766">
    <property type="entry name" value="DUF447_C"/>
    <property type="match status" value="1"/>
</dbReference>
<comment type="caution">
    <text evidence="3">The sequence shown here is derived from an EMBL/GenBank/DDBJ whole genome shotgun (WGS) entry which is preliminary data.</text>
</comment>
<dbReference type="InterPro" id="IPR007386">
    <property type="entry name" value="DUF447_N"/>
</dbReference>
<dbReference type="AlphaFoldDB" id="A0ABD5VE11"/>
<gene>
    <name evidence="3" type="ORF">ACFQGB_09630</name>
</gene>
<dbReference type="SUPFAM" id="SSF50475">
    <property type="entry name" value="FMN-binding split barrel"/>
    <property type="match status" value="1"/>
</dbReference>
<evidence type="ECO:0000259" key="2">
    <source>
        <dbReference type="Pfam" id="PF20766"/>
    </source>
</evidence>
<feature type="domain" description="DUF447" evidence="2">
    <location>
        <begin position="150"/>
        <end position="201"/>
    </location>
</feature>
<dbReference type="Gene3D" id="2.30.110.10">
    <property type="entry name" value="Electron Transport, Fmn-binding Protein, Chain A"/>
    <property type="match status" value="1"/>
</dbReference>